<protein>
    <recommendedName>
        <fullName evidence="6">AP2/ERF domain-containing protein</fullName>
    </recommendedName>
</protein>
<evidence type="ECO:0000256" key="5">
    <source>
        <dbReference type="ARBA" id="ARBA00023242"/>
    </source>
</evidence>
<gene>
    <name evidence="7" type="ORF">KC19_2G078500</name>
</gene>
<keyword evidence="4" id="KW-0804">Transcription</keyword>
<dbReference type="AlphaFoldDB" id="A0A8T0IRA8"/>
<name>A0A8T0IRA8_CERPU</name>
<keyword evidence="8" id="KW-1185">Reference proteome</keyword>
<dbReference type="Gene3D" id="3.30.730.10">
    <property type="entry name" value="AP2/ERF domain"/>
    <property type="match status" value="1"/>
</dbReference>
<evidence type="ECO:0000256" key="2">
    <source>
        <dbReference type="ARBA" id="ARBA00023015"/>
    </source>
</evidence>
<dbReference type="Proteomes" id="UP000822688">
    <property type="component" value="Chromosome 2"/>
</dbReference>
<reference evidence="7" key="1">
    <citation type="submission" date="2020-06" db="EMBL/GenBank/DDBJ databases">
        <title>WGS assembly of Ceratodon purpureus strain R40.</title>
        <authorList>
            <person name="Carey S.B."/>
            <person name="Jenkins J."/>
            <person name="Shu S."/>
            <person name="Lovell J.T."/>
            <person name="Sreedasyam A."/>
            <person name="Maumus F."/>
            <person name="Tiley G.P."/>
            <person name="Fernandez-Pozo N."/>
            <person name="Barry K."/>
            <person name="Chen C."/>
            <person name="Wang M."/>
            <person name="Lipzen A."/>
            <person name="Daum C."/>
            <person name="Saski C.A."/>
            <person name="Payton A.C."/>
            <person name="Mcbreen J.C."/>
            <person name="Conrad R.E."/>
            <person name="Kollar L.M."/>
            <person name="Olsson S."/>
            <person name="Huttunen S."/>
            <person name="Landis J.B."/>
            <person name="Wickett N.J."/>
            <person name="Johnson M.G."/>
            <person name="Rensing S.A."/>
            <person name="Grimwood J."/>
            <person name="Schmutz J."/>
            <person name="Mcdaniel S.F."/>
        </authorList>
    </citation>
    <scope>NUCLEOTIDE SEQUENCE</scope>
    <source>
        <strain evidence="7">R40</strain>
    </source>
</reference>
<dbReference type="GO" id="GO:0003700">
    <property type="term" value="F:DNA-binding transcription factor activity"/>
    <property type="evidence" value="ECO:0007669"/>
    <property type="project" value="InterPro"/>
</dbReference>
<feature type="domain" description="AP2/ERF" evidence="6">
    <location>
        <begin position="66"/>
        <end position="130"/>
    </location>
</feature>
<comment type="caution">
    <text evidence="7">The sequence shown here is derived from an EMBL/GenBank/DDBJ whole genome shotgun (WGS) entry which is preliminary data.</text>
</comment>
<feature type="domain" description="AP2/ERF" evidence="6">
    <location>
        <begin position="206"/>
        <end position="276"/>
    </location>
</feature>
<evidence type="ECO:0000256" key="4">
    <source>
        <dbReference type="ARBA" id="ARBA00023163"/>
    </source>
</evidence>
<dbReference type="InterPro" id="IPR036955">
    <property type="entry name" value="AP2/ERF_dom_sf"/>
</dbReference>
<comment type="subcellular location">
    <subcellularLocation>
        <location evidence="1">Nucleus</location>
    </subcellularLocation>
</comment>
<keyword evidence="5" id="KW-0539">Nucleus</keyword>
<dbReference type="EMBL" id="CM026422">
    <property type="protein sequence ID" value="KAG0586280.1"/>
    <property type="molecule type" value="Genomic_DNA"/>
</dbReference>
<evidence type="ECO:0000313" key="8">
    <source>
        <dbReference type="Proteomes" id="UP000822688"/>
    </source>
</evidence>
<keyword evidence="3" id="KW-0238">DNA-binding</keyword>
<keyword evidence="2" id="KW-0805">Transcription regulation</keyword>
<organism evidence="7 8">
    <name type="scientific">Ceratodon purpureus</name>
    <name type="common">Fire moss</name>
    <name type="synonym">Dicranum purpureum</name>
    <dbReference type="NCBI Taxonomy" id="3225"/>
    <lineage>
        <taxon>Eukaryota</taxon>
        <taxon>Viridiplantae</taxon>
        <taxon>Streptophyta</taxon>
        <taxon>Embryophyta</taxon>
        <taxon>Bryophyta</taxon>
        <taxon>Bryophytina</taxon>
        <taxon>Bryopsida</taxon>
        <taxon>Dicranidae</taxon>
        <taxon>Pseudoditrichales</taxon>
        <taxon>Ditrichaceae</taxon>
        <taxon>Ceratodon</taxon>
    </lineage>
</organism>
<evidence type="ECO:0000256" key="3">
    <source>
        <dbReference type="ARBA" id="ARBA00023125"/>
    </source>
</evidence>
<evidence type="ECO:0000313" key="7">
    <source>
        <dbReference type="EMBL" id="KAG0586280.1"/>
    </source>
</evidence>
<dbReference type="PROSITE" id="PS51032">
    <property type="entry name" value="AP2_ERF"/>
    <property type="match status" value="2"/>
</dbReference>
<accession>A0A8T0IRA8</accession>
<dbReference type="GO" id="GO:0003677">
    <property type="term" value="F:DNA binding"/>
    <property type="evidence" value="ECO:0007669"/>
    <property type="project" value="UniProtKB-KW"/>
</dbReference>
<dbReference type="GO" id="GO:0005634">
    <property type="term" value="C:nucleus"/>
    <property type="evidence" value="ECO:0007669"/>
    <property type="project" value="UniProtKB-SubCell"/>
</dbReference>
<dbReference type="InterPro" id="IPR001471">
    <property type="entry name" value="AP2/ERF_dom"/>
</dbReference>
<dbReference type="SMART" id="SM00380">
    <property type="entry name" value="AP2"/>
    <property type="match status" value="1"/>
</dbReference>
<proteinExistence type="predicted"/>
<evidence type="ECO:0000259" key="6">
    <source>
        <dbReference type="PROSITE" id="PS51032"/>
    </source>
</evidence>
<sequence>MVEYQPVLQELEREYFQETLPDEPVAESGQSGMLIDLPKENLCSTSKQSEQRHGSQKRGRETLVVDHNGIAMRFDGSEERFTAYYRPSYWTEDDSSVFLGEYPTYEEAADAHNLVALLHEGRESAQIILPYTADRYTNELRRWEGKHHVDLVCELRLRQVLKFKLINESLSRISIFLRVWHLSNQLNQMCNMVSRGRGLLKDGSINYKHVGRRWSGRKKGTRYFSTMSDDPVGSSNAKRTGKTKFLSTFETPEQAAQYADEVLVKQRGNEAWTNFPLSSYIELPLTFLPISNNFRDNLTYKRTKPDVAFPRELVRRSR</sequence>
<evidence type="ECO:0000256" key="1">
    <source>
        <dbReference type="ARBA" id="ARBA00004123"/>
    </source>
</evidence>